<dbReference type="GO" id="GO:0016020">
    <property type="term" value="C:membrane"/>
    <property type="evidence" value="ECO:0007669"/>
    <property type="project" value="InterPro"/>
</dbReference>
<dbReference type="EMBL" id="LXZO01000101">
    <property type="protein sequence ID" value="PAY45680.1"/>
    <property type="molecule type" value="Genomic_DNA"/>
</dbReference>
<keyword evidence="2 3" id="KW-1133">Transmembrane helix</keyword>
<evidence type="ECO:0000313" key="8">
    <source>
        <dbReference type="EMBL" id="WHS17729.1"/>
    </source>
</evidence>
<dbReference type="EMBL" id="NBEY01000059">
    <property type="protein sequence ID" value="OQR24680.1"/>
    <property type="molecule type" value="Genomic_DNA"/>
</dbReference>
<evidence type="ECO:0000313" key="5">
    <source>
        <dbReference type="EMBL" id="OQR24680.1"/>
    </source>
</evidence>
<evidence type="ECO:0000313" key="9">
    <source>
        <dbReference type="Proteomes" id="UP000029488"/>
    </source>
</evidence>
<evidence type="ECO:0000256" key="1">
    <source>
        <dbReference type="ARBA" id="ARBA00022692"/>
    </source>
</evidence>
<keyword evidence="3" id="KW-0472">Membrane</keyword>
<dbReference type="Proteomes" id="UP001224533">
    <property type="component" value="Chromosome"/>
</dbReference>
<protein>
    <submittedName>
        <fullName evidence="5">ECF transporter S component</fullName>
    </submittedName>
    <submittedName>
        <fullName evidence="4">Putative membrane spanning protein</fullName>
    </submittedName>
</protein>
<evidence type="ECO:0000256" key="3">
    <source>
        <dbReference type="SAM" id="Phobius"/>
    </source>
</evidence>
<proteinExistence type="predicted"/>
<keyword evidence="1 3" id="KW-0812">Transmembrane</keyword>
<evidence type="ECO:0000313" key="7">
    <source>
        <dbReference type="EMBL" id="PTR96430.1"/>
    </source>
</evidence>
<dbReference type="RefSeq" id="WP_003700992.1">
    <property type="nucleotide sequence ID" value="NZ_CABMGV010000001.1"/>
</dbReference>
<accession>A0A089QHS3</accession>
<reference evidence="7 12" key="4">
    <citation type="journal article" date="2018" name="Genome Announc.">
        <title>Fifty-Six Draft Genome Sequences of 10 Lactobacillus Species from 22 Commercial Dietary Supplements.</title>
        <authorList>
            <person name="Gangiredla J."/>
            <person name="Barnaba T.J."/>
            <person name="Mammel M.K."/>
            <person name="Lacher D.W."/>
            <person name="Elkins C.A."/>
            <person name="Lampel K.A."/>
            <person name="Whitehouse C.A."/>
            <person name="Tartera C."/>
        </authorList>
    </citation>
    <scope>NUCLEOTIDE SEQUENCE [LARGE SCALE GENOMIC DNA]</scope>
    <source>
        <strain evidence="7 12">DS11_12</strain>
    </source>
</reference>
<evidence type="ECO:0000313" key="10">
    <source>
        <dbReference type="Proteomes" id="UP000192353"/>
    </source>
</evidence>
<gene>
    <name evidence="6" type="ORF">A8C52_01465</name>
    <name evidence="5" type="ORF">B6U37_08670</name>
    <name evidence="7" type="ORF">DBP89_05015</name>
    <name evidence="4" type="ORF">LSJ_1712</name>
    <name evidence="8" type="ORF">O2U02_00435</name>
</gene>
<feature type="transmembrane region" description="Helical" evidence="3">
    <location>
        <begin position="137"/>
        <end position="159"/>
    </location>
</feature>
<dbReference type="EMBL" id="CP007646">
    <property type="protein sequence ID" value="AIR11353.1"/>
    <property type="molecule type" value="Genomic_DNA"/>
</dbReference>
<feature type="transmembrane region" description="Helical" evidence="3">
    <location>
        <begin position="12"/>
        <end position="33"/>
    </location>
</feature>
<organism evidence="4 9">
    <name type="scientific">Ligilactobacillus salivarius</name>
    <dbReference type="NCBI Taxonomy" id="1624"/>
    <lineage>
        <taxon>Bacteria</taxon>
        <taxon>Bacillati</taxon>
        <taxon>Bacillota</taxon>
        <taxon>Bacilli</taxon>
        <taxon>Lactobacillales</taxon>
        <taxon>Lactobacillaceae</taxon>
        <taxon>Ligilactobacillus</taxon>
    </lineage>
</organism>
<evidence type="ECO:0000256" key="2">
    <source>
        <dbReference type="ARBA" id="ARBA00022989"/>
    </source>
</evidence>
<dbReference type="Proteomes" id="UP000218139">
    <property type="component" value="Unassembled WGS sequence"/>
</dbReference>
<reference evidence="6 11" key="2">
    <citation type="submission" date="2016-05" db="EMBL/GenBank/DDBJ databases">
        <authorList>
            <person name="Lee J.-Y."/>
            <person name="Kim E.B."/>
            <person name="Choi Y.-J."/>
        </authorList>
    </citation>
    <scope>NUCLEOTIDE SEQUENCE [LARGE SCALE GENOMIC DNA]</scope>
    <source>
        <strain evidence="6 11">KLA006</strain>
    </source>
</reference>
<reference evidence="8 13" key="5">
    <citation type="submission" date="2022-12" db="EMBL/GenBank/DDBJ databases">
        <title>Assessment of beneficial effects and identification of host adaptation-associated genes of Ligilactobacillus salivarius isolated from Meles meles.</title>
        <authorList>
            <person name="Wang Y."/>
        </authorList>
    </citation>
    <scope>NUCLEOTIDE SEQUENCE [LARGE SCALE GENOMIC DNA]</scope>
    <source>
        <strain evidence="8 13">S35</strain>
    </source>
</reference>
<evidence type="ECO:0000313" key="11">
    <source>
        <dbReference type="Proteomes" id="UP000218139"/>
    </source>
</evidence>
<feature type="transmembrane region" description="Helical" evidence="3">
    <location>
        <begin position="107"/>
        <end position="125"/>
    </location>
</feature>
<dbReference type="Pfam" id="PF07155">
    <property type="entry name" value="ECF-ribofla_trS"/>
    <property type="match status" value="1"/>
</dbReference>
<dbReference type="Proteomes" id="UP000029488">
    <property type="component" value="Chromosome"/>
</dbReference>
<dbReference type="EMBL" id="QAGV01000004">
    <property type="protein sequence ID" value="PTR96430.1"/>
    <property type="molecule type" value="Genomic_DNA"/>
</dbReference>
<feature type="transmembrane region" description="Helical" evidence="3">
    <location>
        <begin position="76"/>
        <end position="95"/>
    </location>
</feature>
<dbReference type="InterPro" id="IPR009825">
    <property type="entry name" value="ECF_substrate-spec-like"/>
</dbReference>
<reference evidence="4 9" key="1">
    <citation type="journal article" date="2014" name="BMC Genomics">
        <title>Unusual genome complexity in Lactobacillus salivarius JCM1046.</title>
        <authorList>
            <person name="Raftis E.J."/>
            <person name="Forde B.M."/>
            <person name="Claesson M.J."/>
            <person name="O'Toole P.W."/>
        </authorList>
    </citation>
    <scope>NUCLEOTIDE SEQUENCE [LARGE SCALE GENOMIC DNA]</scope>
    <source>
        <strain evidence="4 9">JCM1046</strain>
    </source>
</reference>
<dbReference type="EMBL" id="CP114509">
    <property type="protein sequence ID" value="WHS17729.1"/>
    <property type="molecule type" value="Genomic_DNA"/>
</dbReference>
<reference evidence="5 10" key="3">
    <citation type="submission" date="2017-03" db="EMBL/GenBank/DDBJ databases">
        <title>Phylogenomics and comparative genomics of Lactobacillus salivarius, a mammalian gut commensal.</title>
        <authorList>
            <person name="Harris H.M."/>
        </authorList>
    </citation>
    <scope>NUCLEOTIDE SEQUENCE [LARGE SCALE GENOMIC DNA]</scope>
    <source>
        <strain evidence="5 10">AH4231</strain>
    </source>
</reference>
<sequence length="166" mass="17799">MKTNNLVNTHQLTLLAVIVAANVAIARVFLIPIPMTHGNVNLCDTGIFLAAWLFGSKKGGVVGGLSGFLLDLISGYPQYMVFSLIVHGLEGFIVGKLTEDKKISAKSLIVSLIAGVLFMVLGYLVSDSLLYKFSTGIIAVPMNVIQGLVGALVAVPLFWRLRKLVK</sequence>
<evidence type="ECO:0000313" key="13">
    <source>
        <dbReference type="Proteomes" id="UP001224533"/>
    </source>
</evidence>
<name>A0A089QHS3_9LACO</name>
<dbReference type="Proteomes" id="UP000192353">
    <property type="component" value="Unassembled WGS sequence"/>
</dbReference>
<evidence type="ECO:0000313" key="4">
    <source>
        <dbReference type="EMBL" id="AIR11353.1"/>
    </source>
</evidence>
<dbReference type="PANTHER" id="PTHR37815:SF3">
    <property type="entry name" value="UPF0397 PROTEIN SPR0429"/>
    <property type="match status" value="1"/>
</dbReference>
<evidence type="ECO:0000313" key="6">
    <source>
        <dbReference type="EMBL" id="PAY45680.1"/>
    </source>
</evidence>
<dbReference type="KEGG" id="lsj:LSJ_1712"/>
<dbReference type="AlphaFoldDB" id="A0A089QHS3"/>
<dbReference type="PANTHER" id="PTHR37815">
    <property type="entry name" value="UPF0397 PROTEIN BC_2624-RELATED"/>
    <property type="match status" value="1"/>
</dbReference>
<evidence type="ECO:0000313" key="12">
    <source>
        <dbReference type="Proteomes" id="UP000244552"/>
    </source>
</evidence>
<dbReference type="Proteomes" id="UP000244552">
    <property type="component" value="Unassembled WGS sequence"/>
</dbReference>
<dbReference type="Gene3D" id="1.10.1760.20">
    <property type="match status" value="1"/>
</dbReference>